<feature type="transmembrane region" description="Helical" evidence="1">
    <location>
        <begin position="46"/>
        <end position="66"/>
    </location>
</feature>
<dbReference type="PANTHER" id="PTHR34989">
    <property type="entry name" value="PROTEIN HDED"/>
    <property type="match status" value="1"/>
</dbReference>
<dbReference type="Pfam" id="PF03729">
    <property type="entry name" value="DUF308"/>
    <property type="match status" value="1"/>
</dbReference>
<keyword evidence="1" id="KW-0472">Membrane</keyword>
<dbReference type="InterPro" id="IPR052712">
    <property type="entry name" value="Acid_resist_chaperone_HdeD"/>
</dbReference>
<name>A0ABW4TQT9_9ACTN</name>
<comment type="caution">
    <text evidence="2">The sequence shown here is derived from an EMBL/GenBank/DDBJ whole genome shotgun (WGS) entry which is preliminary data.</text>
</comment>
<evidence type="ECO:0000256" key="1">
    <source>
        <dbReference type="SAM" id="Phobius"/>
    </source>
</evidence>
<reference evidence="3" key="1">
    <citation type="journal article" date="2019" name="Int. J. Syst. Evol. Microbiol.">
        <title>The Global Catalogue of Microorganisms (GCM) 10K type strain sequencing project: providing services to taxonomists for standard genome sequencing and annotation.</title>
        <authorList>
            <consortium name="The Broad Institute Genomics Platform"/>
            <consortium name="The Broad Institute Genome Sequencing Center for Infectious Disease"/>
            <person name="Wu L."/>
            <person name="Ma J."/>
        </authorList>
    </citation>
    <scope>NUCLEOTIDE SEQUENCE [LARGE SCALE GENOMIC DNA]</scope>
    <source>
        <strain evidence="3">CGMCC 1.12477</strain>
    </source>
</reference>
<feature type="transmembrane region" description="Helical" evidence="1">
    <location>
        <begin position="21"/>
        <end position="40"/>
    </location>
</feature>
<feature type="transmembrane region" description="Helical" evidence="1">
    <location>
        <begin position="129"/>
        <end position="149"/>
    </location>
</feature>
<dbReference type="Proteomes" id="UP001597351">
    <property type="component" value="Unassembled WGS sequence"/>
</dbReference>
<sequence>MTDVTAPSGPAFAMKRTKGDIVLGALLVLSAIIILGHVVLATAVSVLFIGWTALISGIVALAVSIFAIGKEGFWTGLLAGGMLTVLGLVMVRNPGLAALSLTIVAGATFLASGVARLSAAMHDKEARAALLLGGGVSTLLGLMILFNLFSATLGLLGVMLGVQVLAEGLSMMLAGRLRAVHEPAAA</sequence>
<dbReference type="PANTHER" id="PTHR34989:SF1">
    <property type="entry name" value="PROTEIN HDED"/>
    <property type="match status" value="1"/>
</dbReference>
<feature type="transmembrane region" description="Helical" evidence="1">
    <location>
        <begin position="155"/>
        <end position="174"/>
    </location>
</feature>
<evidence type="ECO:0000313" key="2">
    <source>
        <dbReference type="EMBL" id="MFD1949035.1"/>
    </source>
</evidence>
<protein>
    <submittedName>
        <fullName evidence="2">HdeD family acid-resistance protein</fullName>
    </submittedName>
</protein>
<keyword evidence="1" id="KW-1133">Transmembrane helix</keyword>
<evidence type="ECO:0000313" key="3">
    <source>
        <dbReference type="Proteomes" id="UP001597351"/>
    </source>
</evidence>
<accession>A0ABW4TQT9</accession>
<dbReference type="EMBL" id="JBHUGD010000004">
    <property type="protein sequence ID" value="MFD1949035.1"/>
    <property type="molecule type" value="Genomic_DNA"/>
</dbReference>
<gene>
    <name evidence="2" type="ORF">ACFSDE_19685</name>
</gene>
<keyword evidence="3" id="KW-1185">Reference proteome</keyword>
<dbReference type="RefSeq" id="WP_343921214.1">
    <property type="nucleotide sequence ID" value="NZ_BAAAJT010000003.1"/>
</dbReference>
<feature type="transmembrane region" description="Helical" evidence="1">
    <location>
        <begin position="97"/>
        <end position="117"/>
    </location>
</feature>
<feature type="transmembrane region" description="Helical" evidence="1">
    <location>
        <begin position="73"/>
        <end position="91"/>
    </location>
</feature>
<organism evidence="2 3">
    <name type="scientific">Nocardioides aestuarii</name>
    <dbReference type="NCBI Taxonomy" id="252231"/>
    <lineage>
        <taxon>Bacteria</taxon>
        <taxon>Bacillati</taxon>
        <taxon>Actinomycetota</taxon>
        <taxon>Actinomycetes</taxon>
        <taxon>Propionibacteriales</taxon>
        <taxon>Nocardioidaceae</taxon>
        <taxon>Nocardioides</taxon>
    </lineage>
</organism>
<dbReference type="InterPro" id="IPR005325">
    <property type="entry name" value="DUF308_memb"/>
</dbReference>
<keyword evidence="1" id="KW-0812">Transmembrane</keyword>
<proteinExistence type="predicted"/>